<evidence type="ECO:0000313" key="7">
    <source>
        <dbReference type="EMBL" id="KKU33196.1"/>
    </source>
</evidence>
<keyword evidence="4" id="KW-0408">Iron</keyword>
<dbReference type="CDD" id="cd01335">
    <property type="entry name" value="Radical_SAM"/>
    <property type="match status" value="1"/>
</dbReference>
<proteinExistence type="predicted"/>
<dbReference type="SMART" id="SM00729">
    <property type="entry name" value="Elp3"/>
    <property type="match status" value="1"/>
</dbReference>
<dbReference type="PROSITE" id="PS51918">
    <property type="entry name" value="RADICAL_SAM"/>
    <property type="match status" value="1"/>
</dbReference>
<evidence type="ECO:0000256" key="5">
    <source>
        <dbReference type="ARBA" id="ARBA00023014"/>
    </source>
</evidence>
<comment type="caution">
    <text evidence="7">The sequence shown here is derived from an EMBL/GenBank/DDBJ whole genome shotgun (WGS) entry which is preliminary data.</text>
</comment>
<dbReference type="SFLD" id="SFLDG01384">
    <property type="entry name" value="thioether_bond_formation_requi"/>
    <property type="match status" value="1"/>
</dbReference>
<dbReference type="NCBIfam" id="TIGR04085">
    <property type="entry name" value="rSAM_more_4Fe4S"/>
    <property type="match status" value="1"/>
</dbReference>
<name>A0A0G1PKE5_9BACT</name>
<keyword evidence="3" id="KW-0479">Metal-binding</keyword>
<sequence>MQPVSLVADTLVVKDSESYIIYSPFSGKIARVPAYPDIGFAVYEALENTGFFGKVPDTTKRDTVQTWDGFHSLTLLLTRRCNLGCSYCYASAKPTGNSMLEELAVGSLEWFIRQLRNDSIRVSFHGGGEPTLESNLIKTVVARAKEICGKKKLRFQVVTNGTANAEFMDWLADEKFGISISMDGPPDIQDRNRPLAIGGGSSVVVEQTIRRLVAQNYPFTVRLTFSPADDIVRIIRYFGNLGVRSLHIEPLFPHGREYEVVAFGKRQNLYDIYSPEGGELLVSFLKAIEIAKEYGMRITNGHLSHFTKGVGYFCGAASGRSMMVTHDGFLSGCLEVVDAQDKDSKIFFLGRYLPYERRFELNENQLATMQNRHADALPECKTCYARYTCAGGCAVKAVRASGDFFERDLPYCRFTKALVPIIVKRIAQASNI</sequence>
<dbReference type="PANTHER" id="PTHR43273:SF8">
    <property type="entry name" value="RADICAL SAM DOMAIN PROTEIN"/>
    <property type="match status" value="1"/>
</dbReference>
<evidence type="ECO:0000256" key="3">
    <source>
        <dbReference type="ARBA" id="ARBA00022723"/>
    </source>
</evidence>
<dbReference type="Proteomes" id="UP000034067">
    <property type="component" value="Unassembled WGS sequence"/>
</dbReference>
<dbReference type="InterPro" id="IPR006638">
    <property type="entry name" value="Elp3/MiaA/NifB-like_rSAM"/>
</dbReference>
<organism evidence="7 8">
    <name type="scientific">Candidatus Azambacteria bacterium GW2011_GWB1_46_27</name>
    <dbReference type="NCBI Taxonomy" id="1618617"/>
    <lineage>
        <taxon>Bacteria</taxon>
        <taxon>Candidatus Azamiibacteriota</taxon>
    </lineage>
</organism>
<dbReference type="GO" id="GO:0016491">
    <property type="term" value="F:oxidoreductase activity"/>
    <property type="evidence" value="ECO:0007669"/>
    <property type="project" value="InterPro"/>
</dbReference>
<dbReference type="AlphaFoldDB" id="A0A0G1PKE5"/>
<dbReference type="InterPro" id="IPR023867">
    <property type="entry name" value="Sulphatase_maturase_rSAM"/>
</dbReference>
<dbReference type="GO" id="GO:0046872">
    <property type="term" value="F:metal ion binding"/>
    <property type="evidence" value="ECO:0007669"/>
    <property type="project" value="UniProtKB-KW"/>
</dbReference>
<comment type="cofactor">
    <cofactor evidence="1">
        <name>[4Fe-4S] cluster</name>
        <dbReference type="ChEBI" id="CHEBI:49883"/>
    </cofactor>
</comment>
<evidence type="ECO:0000256" key="4">
    <source>
        <dbReference type="ARBA" id="ARBA00023004"/>
    </source>
</evidence>
<evidence type="ECO:0000313" key="8">
    <source>
        <dbReference type="Proteomes" id="UP000034067"/>
    </source>
</evidence>
<dbReference type="InterPro" id="IPR007197">
    <property type="entry name" value="rSAM"/>
</dbReference>
<keyword evidence="5" id="KW-0411">Iron-sulfur</keyword>
<evidence type="ECO:0000259" key="6">
    <source>
        <dbReference type="PROSITE" id="PS51918"/>
    </source>
</evidence>
<feature type="domain" description="Radical SAM core" evidence="6">
    <location>
        <begin position="67"/>
        <end position="297"/>
    </location>
</feature>
<dbReference type="SFLD" id="SFLDS00029">
    <property type="entry name" value="Radical_SAM"/>
    <property type="match status" value="1"/>
</dbReference>
<dbReference type="InterPro" id="IPR023885">
    <property type="entry name" value="4Fe4S-binding_SPASM_dom"/>
</dbReference>
<accession>A0A0G1PKE5</accession>
<protein>
    <recommendedName>
        <fullName evidence="6">Radical SAM core domain-containing protein</fullName>
    </recommendedName>
</protein>
<evidence type="ECO:0000256" key="1">
    <source>
        <dbReference type="ARBA" id="ARBA00001966"/>
    </source>
</evidence>
<dbReference type="SFLD" id="SFLDG01067">
    <property type="entry name" value="SPASM/twitch_domain_containing"/>
    <property type="match status" value="1"/>
</dbReference>
<dbReference type="Gene3D" id="3.20.20.70">
    <property type="entry name" value="Aldolase class I"/>
    <property type="match status" value="1"/>
</dbReference>
<dbReference type="SUPFAM" id="SSF102114">
    <property type="entry name" value="Radical SAM enzymes"/>
    <property type="match status" value="1"/>
</dbReference>
<dbReference type="SFLD" id="SFLDG01386">
    <property type="entry name" value="main_SPASM_domain-containing"/>
    <property type="match status" value="1"/>
</dbReference>
<dbReference type="EMBL" id="LCMJ01000049">
    <property type="protein sequence ID" value="KKU33196.1"/>
    <property type="molecule type" value="Genomic_DNA"/>
</dbReference>
<dbReference type="PANTHER" id="PTHR43273">
    <property type="entry name" value="ANAEROBIC SULFATASE-MATURATING ENZYME HOMOLOG ASLB-RELATED"/>
    <property type="match status" value="1"/>
</dbReference>
<evidence type="ECO:0000256" key="2">
    <source>
        <dbReference type="ARBA" id="ARBA00022691"/>
    </source>
</evidence>
<dbReference type="InterPro" id="IPR058240">
    <property type="entry name" value="rSAM_sf"/>
</dbReference>
<gene>
    <name evidence="7" type="ORF">UX48_C0049G0003</name>
</gene>
<dbReference type="Pfam" id="PF04055">
    <property type="entry name" value="Radical_SAM"/>
    <property type="match status" value="1"/>
</dbReference>
<dbReference type="InterPro" id="IPR013785">
    <property type="entry name" value="Aldolase_TIM"/>
</dbReference>
<dbReference type="GO" id="GO:0051536">
    <property type="term" value="F:iron-sulfur cluster binding"/>
    <property type="evidence" value="ECO:0007669"/>
    <property type="project" value="UniProtKB-KW"/>
</dbReference>
<reference evidence="7 8" key="1">
    <citation type="journal article" date="2015" name="Nature">
        <title>rRNA introns, odd ribosomes, and small enigmatic genomes across a large radiation of phyla.</title>
        <authorList>
            <person name="Brown C.T."/>
            <person name="Hug L.A."/>
            <person name="Thomas B.C."/>
            <person name="Sharon I."/>
            <person name="Castelle C.J."/>
            <person name="Singh A."/>
            <person name="Wilkins M.J."/>
            <person name="Williams K.H."/>
            <person name="Banfield J.F."/>
        </authorList>
    </citation>
    <scope>NUCLEOTIDE SEQUENCE [LARGE SCALE GENOMIC DNA]</scope>
</reference>
<keyword evidence="2" id="KW-0949">S-adenosyl-L-methionine</keyword>